<proteinExistence type="predicted"/>
<dbReference type="KEGG" id="rsa:RSal33209_3089"/>
<dbReference type="Proteomes" id="UP000002007">
    <property type="component" value="Chromosome"/>
</dbReference>
<keyword evidence="2" id="KW-1185">Reference proteome</keyword>
<dbReference type="eggNOG" id="ENOG5033M6R">
    <property type="taxonomic scope" value="Bacteria"/>
</dbReference>
<gene>
    <name evidence="1" type="ordered locus">RSal33209_3089</name>
</gene>
<reference evidence="2" key="1">
    <citation type="journal article" date="2008" name="J. Bacteriol.">
        <title>Genome sequence of the fish pathogen Renibacterium salmoninarum suggests reductive evolution away from an environmental Arthrobacter ancestor.</title>
        <authorList>
            <person name="Wiens G.D."/>
            <person name="Rockey D.D."/>
            <person name="Wu Z."/>
            <person name="Chang J."/>
            <person name="Levy R."/>
            <person name="Crane S."/>
            <person name="Chen D.S."/>
            <person name="Capri G.R."/>
            <person name="Burnett J.R."/>
            <person name="Sudheesh P.S."/>
            <person name="Schipma M.J."/>
            <person name="Burd H."/>
            <person name="Bhattacharyya A."/>
            <person name="Rhodes L.D."/>
            <person name="Kaul R."/>
            <person name="Strom M.S."/>
        </authorList>
    </citation>
    <scope>NUCLEOTIDE SEQUENCE [LARGE SCALE GENOMIC DNA]</scope>
    <source>
        <strain evidence="2">ATCC 33209 / DSM 20767 / JCM 11484 / NBRC 15589 / NCIMB 2235</strain>
    </source>
</reference>
<evidence type="ECO:0000313" key="2">
    <source>
        <dbReference type="Proteomes" id="UP000002007"/>
    </source>
</evidence>
<dbReference type="EMBL" id="CP000910">
    <property type="protein sequence ID" value="ABY24810.1"/>
    <property type="molecule type" value="Genomic_DNA"/>
</dbReference>
<dbReference type="STRING" id="288705.RSal33209_3089"/>
<dbReference type="HOGENOM" id="CLU_160006_0_0_11"/>
<protein>
    <submittedName>
        <fullName evidence="1">Uncharacterized protein</fullName>
    </submittedName>
</protein>
<dbReference type="AlphaFoldDB" id="A9WUD9"/>
<sequence>MSIASAEPSSFAENALAGHNRISTQALTSVTQAATAENFGVQANEVRVSFSDDAGRLAISLATPVVVPSLADLVTKRSPAIQSGGSIWARTISAKKSVLDKVSYLTGSDVSKVDIRITGVRLVTESGVS</sequence>
<organism evidence="1 2">
    <name type="scientific">Renibacterium salmoninarum (strain ATCC 33209 / DSM 20767 / JCM 11484 / NBRC 15589 / NCIMB 2235)</name>
    <dbReference type="NCBI Taxonomy" id="288705"/>
    <lineage>
        <taxon>Bacteria</taxon>
        <taxon>Bacillati</taxon>
        <taxon>Actinomycetota</taxon>
        <taxon>Actinomycetes</taxon>
        <taxon>Micrococcales</taxon>
        <taxon>Micrococcaceae</taxon>
        <taxon>Renibacterium</taxon>
    </lineage>
</organism>
<dbReference type="RefSeq" id="WP_012246454.1">
    <property type="nucleotide sequence ID" value="NC_010168.1"/>
</dbReference>
<name>A9WUD9_RENSM</name>
<evidence type="ECO:0000313" key="1">
    <source>
        <dbReference type="EMBL" id="ABY24810.1"/>
    </source>
</evidence>
<accession>A9WUD9</accession>